<sequence>MIKRILSYFTPIIEKRVPSKVSQRLEVTWVDGNLVVDTKHTNYSYGNLEKVLKNGLAFIGFEKIKKMNNVLILGLGAGGVLKTLRDEIKYQNNIDSVELDEAILFIGNKYFNLKQYHDNHTIHNIDAFEFVLRSTNSYDLIIIDIFQDTRMPAFLFESYFVEKLQQILNINGFILFNTIVLNKEDEVRNENYSTLFPKENYSIRAYPKQQKYNELLTIKKLQ</sequence>
<dbReference type="OrthoDB" id="650847at2"/>
<evidence type="ECO:0000256" key="1">
    <source>
        <dbReference type="ARBA" id="ARBA00023066"/>
    </source>
</evidence>
<evidence type="ECO:0000313" key="2">
    <source>
        <dbReference type="EMBL" id="KZE78049.1"/>
    </source>
</evidence>
<organism evidence="2 3">
    <name type="scientific">Myroides marinus</name>
    <dbReference type="NCBI Taxonomy" id="703342"/>
    <lineage>
        <taxon>Bacteria</taxon>
        <taxon>Pseudomonadati</taxon>
        <taxon>Bacteroidota</taxon>
        <taxon>Flavobacteriia</taxon>
        <taxon>Flavobacteriales</taxon>
        <taxon>Flavobacteriaceae</taxon>
        <taxon>Myroides</taxon>
    </lineage>
</organism>
<dbReference type="Proteomes" id="UP000076630">
    <property type="component" value="Unassembled WGS sequence"/>
</dbReference>
<keyword evidence="1" id="KW-0745">Spermidine biosynthesis</keyword>
<gene>
    <name evidence="2" type="ORF">AV926_13475</name>
</gene>
<dbReference type="PANTHER" id="PTHR11558:SF11">
    <property type="entry name" value="SPERMIDINE SYNTHASE"/>
    <property type="match status" value="1"/>
</dbReference>
<dbReference type="InterPro" id="IPR029063">
    <property type="entry name" value="SAM-dependent_MTases_sf"/>
</dbReference>
<dbReference type="GO" id="GO:0008295">
    <property type="term" value="P:spermidine biosynthetic process"/>
    <property type="evidence" value="ECO:0007669"/>
    <property type="project" value="UniProtKB-KW"/>
</dbReference>
<dbReference type="GO" id="GO:0005829">
    <property type="term" value="C:cytosol"/>
    <property type="evidence" value="ECO:0007669"/>
    <property type="project" value="TreeGrafter"/>
</dbReference>
<comment type="caution">
    <text evidence="2">The sequence shown here is derived from an EMBL/GenBank/DDBJ whole genome shotgun (WGS) entry which is preliminary data.</text>
</comment>
<dbReference type="GO" id="GO:0004766">
    <property type="term" value="F:spermidine synthase activity"/>
    <property type="evidence" value="ECO:0007669"/>
    <property type="project" value="TreeGrafter"/>
</dbReference>
<dbReference type="InterPro" id="IPR001045">
    <property type="entry name" value="Spermi_synthase"/>
</dbReference>
<accession>A0A161S1K9</accession>
<evidence type="ECO:0000313" key="3">
    <source>
        <dbReference type="Proteomes" id="UP000076630"/>
    </source>
</evidence>
<keyword evidence="3" id="KW-1185">Reference proteome</keyword>
<dbReference type="EMBL" id="LQNU01000066">
    <property type="protein sequence ID" value="KZE78049.1"/>
    <property type="molecule type" value="Genomic_DNA"/>
</dbReference>
<protein>
    <submittedName>
        <fullName evidence="2">Spermidine synthase</fullName>
    </submittedName>
</protein>
<dbReference type="PANTHER" id="PTHR11558">
    <property type="entry name" value="SPERMIDINE/SPERMINE SYNTHASE"/>
    <property type="match status" value="1"/>
</dbReference>
<name>A0A161S1K9_9FLAO</name>
<dbReference type="SUPFAM" id="SSF53335">
    <property type="entry name" value="S-adenosyl-L-methionine-dependent methyltransferases"/>
    <property type="match status" value="1"/>
</dbReference>
<dbReference type="RefSeq" id="WP_038987342.1">
    <property type="nucleotide sequence ID" value="NZ_JWJO01000045.1"/>
</dbReference>
<proteinExistence type="predicted"/>
<dbReference type="Gene3D" id="3.40.50.150">
    <property type="entry name" value="Vaccinia Virus protein VP39"/>
    <property type="match status" value="1"/>
</dbReference>
<reference evidence="2 3" key="1">
    <citation type="submission" date="2016-01" db="EMBL/GenBank/DDBJ databases">
        <title>Whole genome sequencing of Myroides marinus L41.</title>
        <authorList>
            <person name="Hong K.W."/>
        </authorList>
    </citation>
    <scope>NUCLEOTIDE SEQUENCE [LARGE SCALE GENOMIC DNA]</scope>
    <source>
        <strain evidence="2 3">L41</strain>
    </source>
</reference>
<dbReference type="AlphaFoldDB" id="A0A161S1K9"/>
<dbReference type="Pfam" id="PF01564">
    <property type="entry name" value="Spermine_synth"/>
    <property type="match status" value="1"/>
</dbReference>